<gene>
    <name evidence="5" type="ordered locus">Snas_5018</name>
</gene>
<dbReference type="GO" id="GO:0004252">
    <property type="term" value="F:serine-type endopeptidase activity"/>
    <property type="evidence" value="ECO:0007669"/>
    <property type="project" value="InterPro"/>
</dbReference>
<dbReference type="PRINTS" id="PR00722">
    <property type="entry name" value="CHYMOTRYPSIN"/>
</dbReference>
<dbReference type="HOGENOM" id="CLU_006842_7_0_11"/>
<feature type="signal peptide" evidence="3">
    <location>
        <begin position="1"/>
        <end position="31"/>
    </location>
</feature>
<dbReference type="Gene3D" id="2.40.10.10">
    <property type="entry name" value="Trypsin-like serine proteases"/>
    <property type="match status" value="2"/>
</dbReference>
<dbReference type="GO" id="GO:0006508">
    <property type="term" value="P:proteolysis"/>
    <property type="evidence" value="ECO:0007669"/>
    <property type="project" value="UniProtKB-KW"/>
</dbReference>
<dbReference type="PROSITE" id="PS00134">
    <property type="entry name" value="TRYPSIN_HIS"/>
    <property type="match status" value="1"/>
</dbReference>
<dbReference type="InterPro" id="IPR009003">
    <property type="entry name" value="Peptidase_S1_PA"/>
</dbReference>
<dbReference type="PANTHER" id="PTHR24252">
    <property type="entry name" value="ACROSIN-RELATED"/>
    <property type="match status" value="1"/>
</dbReference>
<proteinExistence type="predicted"/>
<reference evidence="5 6" key="1">
    <citation type="journal article" date="2009" name="Stand. Genomic Sci.">
        <title>Complete genome sequence of Stackebrandtia nassauensis type strain (LLR-40K-21).</title>
        <authorList>
            <person name="Munk C."/>
            <person name="Lapidus A."/>
            <person name="Copeland A."/>
            <person name="Jando M."/>
            <person name="Mayilraj S."/>
            <person name="Glavina Del Rio T."/>
            <person name="Nolan M."/>
            <person name="Chen F."/>
            <person name="Lucas S."/>
            <person name="Tice H."/>
            <person name="Cheng J.F."/>
            <person name="Han C."/>
            <person name="Detter J.C."/>
            <person name="Bruce D."/>
            <person name="Goodwin L."/>
            <person name="Chain P."/>
            <person name="Pitluck S."/>
            <person name="Goker M."/>
            <person name="Ovchinikova G."/>
            <person name="Pati A."/>
            <person name="Ivanova N."/>
            <person name="Mavromatis K."/>
            <person name="Chen A."/>
            <person name="Palaniappan K."/>
            <person name="Land M."/>
            <person name="Hauser L."/>
            <person name="Chang Y.J."/>
            <person name="Jeffries C.D."/>
            <person name="Bristow J."/>
            <person name="Eisen J.A."/>
            <person name="Markowitz V."/>
            <person name="Hugenholtz P."/>
            <person name="Kyrpides N.C."/>
            <person name="Klenk H.P."/>
        </authorList>
    </citation>
    <scope>NUCLEOTIDE SEQUENCE [LARGE SCALE GENOMIC DNA]</scope>
    <source>
        <strain evidence="6">DSM 44728 / CIP 108903 / NRRL B-16338 / NBRC 102104 / LLR-40K-21</strain>
    </source>
</reference>
<keyword evidence="2" id="KW-0645">Protease</keyword>
<evidence type="ECO:0000256" key="3">
    <source>
        <dbReference type="SAM" id="SignalP"/>
    </source>
</evidence>
<dbReference type="STRING" id="446470.Snas_5018"/>
<keyword evidence="6" id="KW-1185">Reference proteome</keyword>
<evidence type="ECO:0000256" key="2">
    <source>
        <dbReference type="RuleBase" id="RU363034"/>
    </source>
</evidence>
<feature type="domain" description="Peptidase S1" evidence="4">
    <location>
        <begin position="40"/>
        <end position="270"/>
    </location>
</feature>
<dbReference type="SUPFAM" id="SSF50494">
    <property type="entry name" value="Trypsin-like serine proteases"/>
    <property type="match status" value="1"/>
</dbReference>
<protein>
    <submittedName>
        <fullName evidence="5">Peptidase S1 and S6 chymotrypsin/Hap</fullName>
    </submittedName>
</protein>
<dbReference type="eggNOG" id="COG5640">
    <property type="taxonomic scope" value="Bacteria"/>
</dbReference>
<dbReference type="InterPro" id="IPR033116">
    <property type="entry name" value="TRYPSIN_SER"/>
</dbReference>
<name>D3Q9V9_STANL</name>
<evidence type="ECO:0000256" key="1">
    <source>
        <dbReference type="ARBA" id="ARBA00023157"/>
    </source>
</evidence>
<keyword evidence="3" id="KW-0732">Signal</keyword>
<keyword evidence="2" id="KW-0378">Hydrolase</keyword>
<dbReference type="FunFam" id="2.40.10.10:FF:000002">
    <property type="entry name" value="Transmembrane protease serine"/>
    <property type="match status" value="1"/>
</dbReference>
<dbReference type="AlphaFoldDB" id="D3Q9V9"/>
<dbReference type="InterPro" id="IPR043504">
    <property type="entry name" value="Peptidase_S1_PA_chymotrypsin"/>
</dbReference>
<keyword evidence="2" id="KW-0720">Serine protease</keyword>
<dbReference type="CDD" id="cd00190">
    <property type="entry name" value="Tryp_SPc"/>
    <property type="match status" value="1"/>
</dbReference>
<evidence type="ECO:0000259" key="4">
    <source>
        <dbReference type="PROSITE" id="PS50240"/>
    </source>
</evidence>
<dbReference type="Proteomes" id="UP000000844">
    <property type="component" value="Chromosome"/>
</dbReference>
<dbReference type="KEGG" id="sna:Snas_5018"/>
<sequence length="270" mass="27900">MKRTTARIWGFGAAVALGALAVAATAIPAQAASDDPGTRVVGGSPAADGDYPWAVHLSMGCGGSLLTEQVVLTAAHCVDGTGENGDITAQYGSTKLDSPDVKEYKSAYVHQSETYASDGKGDWALIKLAEPVADAVTIPMAETPDLDEGPEFQILGWGDTEEGSGQGSNELLHATVGFIDDETCAKGEGEAYKNFDPQGELCAGNWEEGGTDTCQGDSGGPMVTKNAEGEWVQVGVVSYGEGCARPRAPGVYTQVSNWHGDITAALDALP</sequence>
<dbReference type="MEROPS" id="S01.101"/>
<dbReference type="OrthoDB" id="1496095at2"/>
<keyword evidence="1" id="KW-1015">Disulfide bond</keyword>
<dbReference type="EMBL" id="CP001778">
    <property type="protein sequence ID" value="ADD44655.1"/>
    <property type="molecule type" value="Genomic_DNA"/>
</dbReference>
<dbReference type="InterPro" id="IPR001314">
    <property type="entry name" value="Peptidase_S1A"/>
</dbReference>
<dbReference type="RefSeq" id="WP_013020226.1">
    <property type="nucleotide sequence ID" value="NC_013947.1"/>
</dbReference>
<dbReference type="PROSITE" id="PS00135">
    <property type="entry name" value="TRYPSIN_SER"/>
    <property type="match status" value="1"/>
</dbReference>
<evidence type="ECO:0000313" key="5">
    <source>
        <dbReference type="EMBL" id="ADD44655.1"/>
    </source>
</evidence>
<dbReference type="InterPro" id="IPR018114">
    <property type="entry name" value="TRYPSIN_HIS"/>
</dbReference>
<dbReference type="SMART" id="SM00020">
    <property type="entry name" value="Tryp_SPc"/>
    <property type="match status" value="1"/>
</dbReference>
<dbReference type="Pfam" id="PF00089">
    <property type="entry name" value="Trypsin"/>
    <property type="match status" value="1"/>
</dbReference>
<evidence type="ECO:0000313" key="6">
    <source>
        <dbReference type="Proteomes" id="UP000000844"/>
    </source>
</evidence>
<dbReference type="InterPro" id="IPR001254">
    <property type="entry name" value="Trypsin_dom"/>
</dbReference>
<feature type="chain" id="PRO_5003048798" evidence="3">
    <location>
        <begin position="32"/>
        <end position="270"/>
    </location>
</feature>
<organism evidence="5 6">
    <name type="scientific">Stackebrandtia nassauensis (strain DSM 44728 / CIP 108903 / NRRL B-16338 / NBRC 102104 / LLR-40K-21)</name>
    <dbReference type="NCBI Taxonomy" id="446470"/>
    <lineage>
        <taxon>Bacteria</taxon>
        <taxon>Bacillati</taxon>
        <taxon>Actinomycetota</taxon>
        <taxon>Actinomycetes</taxon>
        <taxon>Glycomycetales</taxon>
        <taxon>Glycomycetaceae</taxon>
        <taxon>Stackebrandtia</taxon>
    </lineage>
</organism>
<dbReference type="PANTHER" id="PTHR24252:SF7">
    <property type="entry name" value="HYALIN"/>
    <property type="match status" value="1"/>
</dbReference>
<accession>D3Q9V9</accession>
<dbReference type="PROSITE" id="PS50240">
    <property type="entry name" value="TRYPSIN_DOM"/>
    <property type="match status" value="1"/>
</dbReference>